<dbReference type="EMBL" id="JADCNM010000002">
    <property type="protein sequence ID" value="KAG0493494.1"/>
    <property type="molecule type" value="Genomic_DNA"/>
</dbReference>
<proteinExistence type="predicted"/>
<sequence>MEEEDQLRLIYGNFGEEATQMGGQDQEDFEFAFSIESDPGTLPEITADEIFHNGRILPVYPVFNRNLVSGCHGVSCEQDEGKVAEEMGSLTLGFEKRDLRSGSASSSSSISSEAEDLERRKASRPAQFVRAPTSAPQSPDRWGKSSSTGSSGSASRKWKLRDLVVGRSRSDGKERFVVLRHPEDEDKRKNPVGSAKPNTKAPADLVGVAEKKGKAGKGKGEGVKEMDIVTAHRIYYGKIAVGGSGSGSGSGSGGGQVTSSVALAGASCLTSRNCSADCLPTRSTIHFEIT</sequence>
<dbReference type="OrthoDB" id="666789at2759"/>
<dbReference type="AlphaFoldDB" id="A0A835VAF5"/>
<feature type="region of interest" description="Disordered" evidence="1">
    <location>
        <begin position="98"/>
        <end position="157"/>
    </location>
</feature>
<dbReference type="InterPro" id="IPR012442">
    <property type="entry name" value="DUF1645_plant"/>
</dbReference>
<organism evidence="2 3">
    <name type="scientific">Vanilla planifolia</name>
    <name type="common">Vanilla</name>
    <dbReference type="NCBI Taxonomy" id="51239"/>
    <lineage>
        <taxon>Eukaryota</taxon>
        <taxon>Viridiplantae</taxon>
        <taxon>Streptophyta</taxon>
        <taxon>Embryophyta</taxon>
        <taxon>Tracheophyta</taxon>
        <taxon>Spermatophyta</taxon>
        <taxon>Magnoliopsida</taxon>
        <taxon>Liliopsida</taxon>
        <taxon>Asparagales</taxon>
        <taxon>Orchidaceae</taxon>
        <taxon>Vanilloideae</taxon>
        <taxon>Vanilleae</taxon>
        <taxon>Vanilla</taxon>
    </lineage>
</organism>
<dbReference type="PANTHER" id="PTHR33095">
    <property type="entry name" value="OS07G0619500 PROTEIN"/>
    <property type="match status" value="1"/>
</dbReference>
<name>A0A835VAF5_VANPL</name>
<dbReference type="Proteomes" id="UP000639772">
    <property type="component" value="Unassembled WGS sequence"/>
</dbReference>
<protein>
    <submittedName>
        <fullName evidence="2">Uncharacterized protein</fullName>
    </submittedName>
</protein>
<feature type="region of interest" description="Disordered" evidence="1">
    <location>
        <begin position="174"/>
        <end position="201"/>
    </location>
</feature>
<accession>A0A835VAF5</accession>
<feature type="compositionally biased region" description="Low complexity" evidence="1">
    <location>
        <begin position="101"/>
        <end position="112"/>
    </location>
</feature>
<evidence type="ECO:0000256" key="1">
    <source>
        <dbReference type="SAM" id="MobiDB-lite"/>
    </source>
</evidence>
<evidence type="ECO:0000313" key="2">
    <source>
        <dbReference type="EMBL" id="KAG0493494.1"/>
    </source>
</evidence>
<feature type="compositionally biased region" description="Low complexity" evidence="1">
    <location>
        <begin position="144"/>
        <end position="155"/>
    </location>
</feature>
<reference evidence="2 3" key="1">
    <citation type="journal article" date="2020" name="Nat. Food">
        <title>A phased Vanilla planifolia genome enables genetic improvement of flavour and production.</title>
        <authorList>
            <person name="Hasing T."/>
            <person name="Tang H."/>
            <person name="Brym M."/>
            <person name="Khazi F."/>
            <person name="Huang T."/>
            <person name="Chambers A.H."/>
        </authorList>
    </citation>
    <scope>NUCLEOTIDE SEQUENCE [LARGE SCALE GENOMIC DNA]</scope>
    <source>
        <tissue evidence="2">Leaf</tissue>
    </source>
</reference>
<dbReference type="PANTHER" id="PTHR33095:SF127">
    <property type="entry name" value="OS05G0578100 PROTEIN"/>
    <property type="match status" value="1"/>
</dbReference>
<evidence type="ECO:0000313" key="3">
    <source>
        <dbReference type="Proteomes" id="UP000639772"/>
    </source>
</evidence>
<dbReference type="Pfam" id="PF07816">
    <property type="entry name" value="DUF1645"/>
    <property type="match status" value="1"/>
</dbReference>
<gene>
    <name evidence="2" type="ORF">HPP92_004488</name>
</gene>
<comment type="caution">
    <text evidence="2">The sequence shown here is derived from an EMBL/GenBank/DDBJ whole genome shotgun (WGS) entry which is preliminary data.</text>
</comment>
<feature type="compositionally biased region" description="Basic and acidic residues" evidence="1">
    <location>
        <begin position="174"/>
        <end position="189"/>
    </location>
</feature>